<dbReference type="EMBL" id="JACAZE010000010">
    <property type="protein sequence ID" value="KAF7305271.1"/>
    <property type="molecule type" value="Genomic_DNA"/>
</dbReference>
<sequence length="420" mass="47452">MTRIVAYCVLTGQDPDTAGPCQLTWDDEEAIAELAQEMAKEIATSTSPPTGIAEQELQAILEEALASSLQPVYSSGGVVPDTPWLAESTGRIPRDSDNAATDENFYRSCIIIEPEPLNSPEDWRNWRRGRLVLKVVEDYSFEDRRWETLVVAGERISRQSLVSYGSVLCWERPWMYFREWMRRSSEKLAALDDKSFIEAFFSFVVTSHGDCDHEYRVPCISYGGIEKVAENEADVFHIMQQGTRNVAAAICHGVRGPDLWPALAADFNVWMTTRPDLWPSRPTTTTRWEPPIPVPETGAESILHSLPPEVLLQILALVPHGGLWRLMTTSRRILIHLLTLLDEVLWYHVHHGDLRWLLPVSSVPGEVQRAAQALGGQSMASREFPFSTYLPVCLASDSMKNRRRMWNIAQQFCGALERSL</sequence>
<reference evidence="2" key="1">
    <citation type="submission" date="2020-05" db="EMBL/GenBank/DDBJ databases">
        <title>Mycena genomes resolve the evolution of fungal bioluminescence.</title>
        <authorList>
            <person name="Tsai I.J."/>
        </authorList>
    </citation>
    <scope>NUCLEOTIDE SEQUENCE</scope>
    <source>
        <strain evidence="2">110903Hualien_Pintung</strain>
    </source>
</reference>
<keyword evidence="3" id="KW-1185">Reference proteome</keyword>
<accession>A0A8H6STM7</accession>
<dbReference type="InterPro" id="IPR001810">
    <property type="entry name" value="F-box_dom"/>
</dbReference>
<dbReference type="CDD" id="cd09917">
    <property type="entry name" value="F-box_SF"/>
    <property type="match status" value="1"/>
</dbReference>
<dbReference type="OrthoDB" id="2987940at2759"/>
<dbReference type="SUPFAM" id="SSF81383">
    <property type="entry name" value="F-box domain"/>
    <property type="match status" value="1"/>
</dbReference>
<gene>
    <name evidence="2" type="ORF">HMN09_00778100</name>
</gene>
<dbReference type="AlphaFoldDB" id="A0A8H6STM7"/>
<comment type="caution">
    <text evidence="2">The sequence shown here is derived from an EMBL/GenBank/DDBJ whole genome shotgun (WGS) entry which is preliminary data.</text>
</comment>
<name>A0A8H6STM7_MYCCL</name>
<evidence type="ECO:0000313" key="2">
    <source>
        <dbReference type="EMBL" id="KAF7305271.1"/>
    </source>
</evidence>
<dbReference type="PROSITE" id="PS50181">
    <property type="entry name" value="FBOX"/>
    <property type="match status" value="1"/>
</dbReference>
<evidence type="ECO:0000259" key="1">
    <source>
        <dbReference type="PROSITE" id="PS50181"/>
    </source>
</evidence>
<dbReference type="InterPro" id="IPR036047">
    <property type="entry name" value="F-box-like_dom_sf"/>
</dbReference>
<evidence type="ECO:0000313" key="3">
    <source>
        <dbReference type="Proteomes" id="UP000613580"/>
    </source>
</evidence>
<proteinExistence type="predicted"/>
<organism evidence="2 3">
    <name type="scientific">Mycena chlorophos</name>
    <name type="common">Agaric fungus</name>
    <name type="synonym">Agaricus chlorophos</name>
    <dbReference type="NCBI Taxonomy" id="658473"/>
    <lineage>
        <taxon>Eukaryota</taxon>
        <taxon>Fungi</taxon>
        <taxon>Dikarya</taxon>
        <taxon>Basidiomycota</taxon>
        <taxon>Agaricomycotina</taxon>
        <taxon>Agaricomycetes</taxon>
        <taxon>Agaricomycetidae</taxon>
        <taxon>Agaricales</taxon>
        <taxon>Marasmiineae</taxon>
        <taxon>Mycenaceae</taxon>
        <taxon>Mycena</taxon>
    </lineage>
</organism>
<feature type="domain" description="F-box" evidence="1">
    <location>
        <begin position="300"/>
        <end position="349"/>
    </location>
</feature>
<protein>
    <submittedName>
        <fullName evidence="2">F-box domain-containing protein</fullName>
    </submittedName>
</protein>
<dbReference type="Proteomes" id="UP000613580">
    <property type="component" value="Unassembled WGS sequence"/>
</dbReference>